<dbReference type="InterPro" id="IPR036374">
    <property type="entry name" value="OxRdtase_Mopterin-bd_sf"/>
</dbReference>
<reference evidence="1 2" key="1">
    <citation type="submission" date="2016-10" db="EMBL/GenBank/DDBJ databases">
        <authorList>
            <person name="de Groot N.N."/>
        </authorList>
    </citation>
    <scope>NUCLEOTIDE SEQUENCE [LARGE SCALE GENOMIC DNA]</scope>
    <source>
        <strain evidence="1 2">BH539</strain>
    </source>
</reference>
<evidence type="ECO:0000313" key="2">
    <source>
        <dbReference type="Proteomes" id="UP000198641"/>
    </source>
</evidence>
<organism evidence="1 2">
    <name type="scientific">Onishia taeanensis</name>
    <dbReference type="NCBI Taxonomy" id="284577"/>
    <lineage>
        <taxon>Bacteria</taxon>
        <taxon>Pseudomonadati</taxon>
        <taxon>Pseudomonadota</taxon>
        <taxon>Gammaproteobacteria</taxon>
        <taxon>Oceanospirillales</taxon>
        <taxon>Halomonadaceae</taxon>
        <taxon>Onishia</taxon>
    </lineage>
</organism>
<dbReference type="OrthoDB" id="5796037at2"/>
<dbReference type="Proteomes" id="UP000198641">
    <property type="component" value="Unassembled WGS sequence"/>
</dbReference>
<name>A0A1G7VJM8_9GAMM</name>
<dbReference type="RefSeq" id="WP_139172680.1">
    <property type="nucleotide sequence ID" value="NZ_FNCI01000024.1"/>
</dbReference>
<sequence length="197" mass="21733">MMMFSELLSWVDPTDTLGATPNKETGGRSSRKTRWGAGLLMGLLLSSCLQAAELTPSKLVPSQDTTPILILQAADRREQLSLSDIERLPLHEAKLQHPEGPEGVYSGVLLEDFLTAYALGDAARLRLIAVDNYSIFLKQAQRKKKDYLLVTRFDGAPIPQSQRGPLMLVVPADEDAVLEGQEPFDKWIWSLATINAS</sequence>
<accession>A0A1G7VJM8</accession>
<dbReference type="Gene3D" id="3.90.420.10">
    <property type="entry name" value="Oxidoreductase, molybdopterin-binding domain"/>
    <property type="match status" value="1"/>
</dbReference>
<evidence type="ECO:0008006" key="3">
    <source>
        <dbReference type="Google" id="ProtNLM"/>
    </source>
</evidence>
<keyword evidence="2" id="KW-1185">Reference proteome</keyword>
<dbReference type="EMBL" id="FNCI01000024">
    <property type="protein sequence ID" value="SDG60005.1"/>
    <property type="molecule type" value="Genomic_DNA"/>
</dbReference>
<protein>
    <recommendedName>
        <fullName evidence="3">Oxidoreductase molybdopterin-binding domain-containing protein</fullName>
    </recommendedName>
</protein>
<dbReference type="STRING" id="284577.SAMN05216571_1247"/>
<dbReference type="AlphaFoldDB" id="A0A1G7VJM8"/>
<gene>
    <name evidence="1" type="ORF">SAMN05216571_1247</name>
</gene>
<dbReference type="SUPFAM" id="SSF56524">
    <property type="entry name" value="Oxidoreductase molybdopterin-binding domain"/>
    <property type="match status" value="1"/>
</dbReference>
<proteinExistence type="predicted"/>
<evidence type="ECO:0000313" key="1">
    <source>
        <dbReference type="EMBL" id="SDG60005.1"/>
    </source>
</evidence>